<reference evidence="4" key="1">
    <citation type="journal article" date="2019" name="Int. J. Syst. Evol. Microbiol.">
        <title>The Global Catalogue of Microorganisms (GCM) 10K type strain sequencing project: providing services to taxonomists for standard genome sequencing and annotation.</title>
        <authorList>
            <consortium name="The Broad Institute Genomics Platform"/>
            <consortium name="The Broad Institute Genome Sequencing Center for Infectious Disease"/>
            <person name="Wu L."/>
            <person name="Ma J."/>
        </authorList>
    </citation>
    <scope>NUCLEOTIDE SEQUENCE [LARGE SCALE GENOMIC DNA]</scope>
    <source>
        <strain evidence="4">CGMCC 4.7093</strain>
    </source>
</reference>
<dbReference type="SUPFAM" id="SSF75304">
    <property type="entry name" value="Amidase signature (AS) enzymes"/>
    <property type="match status" value="1"/>
</dbReference>
<dbReference type="PANTHER" id="PTHR11895">
    <property type="entry name" value="TRANSAMIDASE"/>
    <property type="match status" value="1"/>
</dbReference>
<sequence>MTALQSAREAVRRAHESQSTLNAFVSIDGPGAEAAAREADRVGGDSPLHGLPIALKDDVQVAGQVTGLGSRAFTTAATEDGDLVAAIRRAGLVPVGRTTLPELAAFGVTDSLAHGVTRNPLGLGFTPGGSSGGSAAAVAAGVVDIATASDGAGSIRIPAACCGLPGFKPSSGTMPSSGGWCGLSTTGCLTRELDLAASFLDAVGTFPESLRAALDTAPGRLRIGVSTDPLPLAPPLALDPHVAGAVRLAADRLADLGHHVRPVRLRADRAQTAALSVTTRILRGVSEMAAGADHPDLLEPRIRDLARAGGLIPPAVVRAAVAHGERLGSRLLDGLGVDLLLTPTMRGPAPRVDRWGGPSDNGVVTLTSMGRFYAHTPLFNHTGQPAVSLPVDTDDRFPRAVQLVAARDRDAQLMSVAGQVMAAMAHR</sequence>
<comment type="caution">
    <text evidence="3">The sequence shown here is derived from an EMBL/GenBank/DDBJ whole genome shotgun (WGS) entry which is preliminary data.</text>
</comment>
<dbReference type="Gene3D" id="3.90.1300.10">
    <property type="entry name" value="Amidase signature (AS) domain"/>
    <property type="match status" value="1"/>
</dbReference>
<dbReference type="Proteomes" id="UP001595947">
    <property type="component" value="Unassembled WGS sequence"/>
</dbReference>
<keyword evidence="4" id="KW-1185">Reference proteome</keyword>
<gene>
    <name evidence="3" type="ORF">ACFPBZ_22885</name>
</gene>
<proteinExistence type="inferred from homology"/>
<dbReference type="InterPro" id="IPR023631">
    <property type="entry name" value="Amidase_dom"/>
</dbReference>
<evidence type="ECO:0000313" key="4">
    <source>
        <dbReference type="Proteomes" id="UP001595947"/>
    </source>
</evidence>
<comment type="similarity">
    <text evidence="1">Belongs to the amidase family.</text>
</comment>
<dbReference type="RefSeq" id="WP_378038414.1">
    <property type="nucleotide sequence ID" value="NZ_JBHSIV010000030.1"/>
</dbReference>
<dbReference type="InterPro" id="IPR020556">
    <property type="entry name" value="Amidase_CS"/>
</dbReference>
<dbReference type="InterPro" id="IPR036928">
    <property type="entry name" value="AS_sf"/>
</dbReference>
<dbReference type="Pfam" id="PF01425">
    <property type="entry name" value="Amidase"/>
    <property type="match status" value="1"/>
</dbReference>
<name>A0ABV9YWV7_9PSEU</name>
<evidence type="ECO:0000313" key="3">
    <source>
        <dbReference type="EMBL" id="MFC5065081.1"/>
    </source>
</evidence>
<dbReference type="PROSITE" id="PS00571">
    <property type="entry name" value="AMIDASES"/>
    <property type="match status" value="1"/>
</dbReference>
<dbReference type="PANTHER" id="PTHR11895:SF7">
    <property type="entry name" value="GLUTAMYL-TRNA(GLN) AMIDOTRANSFERASE SUBUNIT A, MITOCHONDRIAL"/>
    <property type="match status" value="1"/>
</dbReference>
<evidence type="ECO:0000256" key="1">
    <source>
        <dbReference type="ARBA" id="ARBA00009199"/>
    </source>
</evidence>
<organism evidence="3 4">
    <name type="scientific">Actinomycetospora atypica</name>
    <dbReference type="NCBI Taxonomy" id="1290095"/>
    <lineage>
        <taxon>Bacteria</taxon>
        <taxon>Bacillati</taxon>
        <taxon>Actinomycetota</taxon>
        <taxon>Actinomycetes</taxon>
        <taxon>Pseudonocardiales</taxon>
        <taxon>Pseudonocardiaceae</taxon>
        <taxon>Actinomycetospora</taxon>
    </lineage>
</organism>
<evidence type="ECO:0000259" key="2">
    <source>
        <dbReference type="Pfam" id="PF01425"/>
    </source>
</evidence>
<feature type="domain" description="Amidase" evidence="2">
    <location>
        <begin position="8"/>
        <end position="413"/>
    </location>
</feature>
<accession>A0ABV9YWV7</accession>
<dbReference type="EMBL" id="JBHSIV010000030">
    <property type="protein sequence ID" value="MFC5065081.1"/>
    <property type="molecule type" value="Genomic_DNA"/>
</dbReference>
<dbReference type="InterPro" id="IPR000120">
    <property type="entry name" value="Amidase"/>
</dbReference>
<protein>
    <submittedName>
        <fullName evidence="3">Amidase family protein</fullName>
    </submittedName>
</protein>